<reference evidence="11" key="1">
    <citation type="journal article" date="2014" name="Int. J. Syst. Evol. Microbiol.">
        <title>Complete genome sequence of Corynebacterium casei LMG S-19264T (=DSM 44701T), isolated from a smear-ripened cheese.</title>
        <authorList>
            <consortium name="US DOE Joint Genome Institute (JGI-PGF)"/>
            <person name="Walter F."/>
            <person name="Albersmeier A."/>
            <person name="Kalinowski J."/>
            <person name="Ruckert C."/>
        </authorList>
    </citation>
    <scope>NUCLEOTIDE SEQUENCE</scope>
    <source>
        <strain evidence="11">CGMCC 1.10998</strain>
    </source>
</reference>
<sequence length="263" mass="28299">MNKRDKAVVITRPASQAAPLAQKIAAMGRIAEEFPLLEIHPLADSSALDAVLVTLDQYALVAFVSPNAIDAVFSRIKSWPAGTSIGVMGAGSRAALAVHGLTDTNARIYSPVDAERTDSETLLEVLDLPTLQAGKVLIIRGESGRELLADALREQGIPVSQVAAYRRVAPKFTAARQQRLLSMLSTENDWIVTSSEALRTLLAWAKKLAEEQRGDDAVAKMQQQHLIVPHIRIAETAQSLGFQSITLTASGDENLLVALQSCL</sequence>
<dbReference type="Proteomes" id="UP000637423">
    <property type="component" value="Unassembled WGS sequence"/>
</dbReference>
<evidence type="ECO:0000256" key="8">
    <source>
        <dbReference type="ARBA" id="ARBA00048617"/>
    </source>
</evidence>
<comment type="pathway">
    <text evidence="1 9">Porphyrin-containing compound metabolism; protoporphyrin-IX biosynthesis; coproporphyrinogen-III from 5-aminolevulinate: step 3/4.</text>
</comment>
<dbReference type="GO" id="GO:0004852">
    <property type="term" value="F:uroporphyrinogen-III synthase activity"/>
    <property type="evidence" value="ECO:0007669"/>
    <property type="project" value="UniProtKB-UniRule"/>
</dbReference>
<dbReference type="EC" id="4.2.1.75" evidence="3 9"/>
<dbReference type="Pfam" id="PF02602">
    <property type="entry name" value="HEM4"/>
    <property type="match status" value="1"/>
</dbReference>
<dbReference type="AlphaFoldDB" id="A0A916U3Z5"/>
<evidence type="ECO:0000256" key="9">
    <source>
        <dbReference type="RuleBase" id="RU366031"/>
    </source>
</evidence>
<dbReference type="InterPro" id="IPR039793">
    <property type="entry name" value="UROS/Hem4"/>
</dbReference>
<dbReference type="EMBL" id="BMED01000001">
    <property type="protein sequence ID" value="GGC58414.1"/>
    <property type="molecule type" value="Genomic_DNA"/>
</dbReference>
<evidence type="ECO:0000256" key="2">
    <source>
        <dbReference type="ARBA" id="ARBA00008133"/>
    </source>
</evidence>
<dbReference type="PANTHER" id="PTHR38042:SF1">
    <property type="entry name" value="UROPORPHYRINOGEN-III SYNTHASE, CHLOROPLASTIC"/>
    <property type="match status" value="1"/>
</dbReference>
<evidence type="ECO:0000313" key="11">
    <source>
        <dbReference type="EMBL" id="GGC58414.1"/>
    </source>
</evidence>
<evidence type="ECO:0000256" key="7">
    <source>
        <dbReference type="ARBA" id="ARBA00040167"/>
    </source>
</evidence>
<reference evidence="11" key="2">
    <citation type="submission" date="2020-09" db="EMBL/GenBank/DDBJ databases">
        <authorList>
            <person name="Sun Q."/>
            <person name="Zhou Y."/>
        </authorList>
    </citation>
    <scope>NUCLEOTIDE SEQUENCE</scope>
    <source>
        <strain evidence="11">CGMCC 1.10998</strain>
    </source>
</reference>
<accession>A0A916U3Z5</accession>
<dbReference type="InterPro" id="IPR003754">
    <property type="entry name" value="4pyrrol_synth_uPrphyn_synth"/>
</dbReference>
<keyword evidence="12" id="KW-1185">Reference proteome</keyword>
<evidence type="ECO:0000256" key="1">
    <source>
        <dbReference type="ARBA" id="ARBA00004772"/>
    </source>
</evidence>
<keyword evidence="5 9" id="KW-0627">Porphyrin biosynthesis</keyword>
<dbReference type="GO" id="GO:0006782">
    <property type="term" value="P:protoporphyrinogen IX biosynthetic process"/>
    <property type="evidence" value="ECO:0007669"/>
    <property type="project" value="UniProtKB-UniRule"/>
</dbReference>
<dbReference type="CDD" id="cd06578">
    <property type="entry name" value="HemD"/>
    <property type="match status" value="1"/>
</dbReference>
<evidence type="ECO:0000256" key="4">
    <source>
        <dbReference type="ARBA" id="ARBA00023239"/>
    </source>
</evidence>
<feature type="domain" description="Tetrapyrrole biosynthesis uroporphyrinogen III synthase" evidence="10">
    <location>
        <begin position="20"/>
        <end position="245"/>
    </location>
</feature>
<proteinExistence type="inferred from homology"/>
<evidence type="ECO:0000256" key="3">
    <source>
        <dbReference type="ARBA" id="ARBA00013109"/>
    </source>
</evidence>
<dbReference type="PANTHER" id="PTHR38042">
    <property type="entry name" value="UROPORPHYRINOGEN-III SYNTHASE, CHLOROPLASTIC"/>
    <property type="match status" value="1"/>
</dbReference>
<evidence type="ECO:0000256" key="6">
    <source>
        <dbReference type="ARBA" id="ARBA00037589"/>
    </source>
</evidence>
<dbReference type="InterPro" id="IPR036108">
    <property type="entry name" value="4pyrrol_syn_uPrphyn_synt_sf"/>
</dbReference>
<dbReference type="GO" id="GO:0006780">
    <property type="term" value="P:uroporphyrinogen III biosynthetic process"/>
    <property type="evidence" value="ECO:0007669"/>
    <property type="project" value="UniProtKB-UniRule"/>
</dbReference>
<evidence type="ECO:0000313" key="12">
    <source>
        <dbReference type="Proteomes" id="UP000637423"/>
    </source>
</evidence>
<dbReference type="RefSeq" id="WP_188564100.1">
    <property type="nucleotide sequence ID" value="NZ_BMED01000001.1"/>
</dbReference>
<comment type="function">
    <text evidence="6 9">Catalyzes cyclization of the linear tetrapyrrole, hydroxymethylbilane, to the macrocyclic uroporphyrinogen III.</text>
</comment>
<evidence type="ECO:0000256" key="5">
    <source>
        <dbReference type="ARBA" id="ARBA00023244"/>
    </source>
</evidence>
<comment type="caution">
    <text evidence="11">The sequence shown here is derived from an EMBL/GenBank/DDBJ whole genome shotgun (WGS) entry which is preliminary data.</text>
</comment>
<organism evidence="11 12">
    <name type="scientific">Undibacterium terreum</name>
    <dbReference type="NCBI Taxonomy" id="1224302"/>
    <lineage>
        <taxon>Bacteria</taxon>
        <taxon>Pseudomonadati</taxon>
        <taxon>Pseudomonadota</taxon>
        <taxon>Betaproteobacteria</taxon>
        <taxon>Burkholderiales</taxon>
        <taxon>Oxalobacteraceae</taxon>
        <taxon>Undibacterium</taxon>
    </lineage>
</organism>
<evidence type="ECO:0000259" key="10">
    <source>
        <dbReference type="Pfam" id="PF02602"/>
    </source>
</evidence>
<keyword evidence="4 9" id="KW-0456">Lyase</keyword>
<comment type="catalytic activity">
    <reaction evidence="8 9">
        <text>hydroxymethylbilane = uroporphyrinogen III + H2O</text>
        <dbReference type="Rhea" id="RHEA:18965"/>
        <dbReference type="ChEBI" id="CHEBI:15377"/>
        <dbReference type="ChEBI" id="CHEBI:57308"/>
        <dbReference type="ChEBI" id="CHEBI:57845"/>
        <dbReference type="EC" id="4.2.1.75"/>
    </reaction>
</comment>
<dbReference type="Gene3D" id="3.40.50.10090">
    <property type="match status" value="2"/>
</dbReference>
<comment type="similarity">
    <text evidence="2 9">Belongs to the uroporphyrinogen-III synthase family.</text>
</comment>
<gene>
    <name evidence="11" type="ORF">GCM10011396_01590</name>
</gene>
<dbReference type="SUPFAM" id="SSF69618">
    <property type="entry name" value="HemD-like"/>
    <property type="match status" value="1"/>
</dbReference>
<protein>
    <recommendedName>
        <fullName evidence="7 9">Uroporphyrinogen-III synthase</fullName>
        <ecNumber evidence="3 9">4.2.1.75</ecNumber>
    </recommendedName>
</protein>
<name>A0A916U3Z5_9BURK</name>